<dbReference type="InterPro" id="IPR052958">
    <property type="entry name" value="IFN-induced_PKR_regulator"/>
</dbReference>
<evidence type="ECO:0000313" key="3">
    <source>
        <dbReference type="Proteomes" id="UP001160148"/>
    </source>
</evidence>
<dbReference type="Proteomes" id="UP001160148">
    <property type="component" value="Unassembled WGS sequence"/>
</dbReference>
<gene>
    <name evidence="1" type="ORF">MEUPH1_LOCUS29813</name>
    <name evidence="2" type="ORF">MEUPH1_LOCUS29820</name>
</gene>
<proteinExistence type="predicted"/>
<dbReference type="PANTHER" id="PTHR46289">
    <property type="entry name" value="52 KDA REPRESSOR OF THE INHIBITOR OF THE PROTEIN KINASE-LIKE PROTEIN-RELATED"/>
    <property type="match status" value="1"/>
</dbReference>
<sequence length="207" mass="23575">MNGIISTISTLFSASAIRVNKLKSIIESDEKNNIKKNKLKKLCETRWVERHDALITFKELFLYIIEALDEYENNGSKSDSSSKAAMYGSAIRKSDFLVSLEVAVFIFSYTLNLILQSKQQDLSKALNDVVTVRASLESIRKNVDSHFKNIFSEVLKIGSKIDVDIKIPRVCGKQNQRANVNVTNPENYYKITIFIPFLDQIICELRT</sequence>
<dbReference type="EMBL" id="CARXXK010001484">
    <property type="protein sequence ID" value="CAI6376450.1"/>
    <property type="molecule type" value="Genomic_DNA"/>
</dbReference>
<keyword evidence="3" id="KW-1185">Reference proteome</keyword>
<dbReference type="EMBL" id="CARXXK010001484">
    <property type="protein sequence ID" value="CAI6376442.1"/>
    <property type="molecule type" value="Genomic_DNA"/>
</dbReference>
<evidence type="ECO:0000313" key="2">
    <source>
        <dbReference type="EMBL" id="CAI6376450.1"/>
    </source>
</evidence>
<dbReference type="AlphaFoldDB" id="A0AAV0Y6B9"/>
<organism evidence="2 3">
    <name type="scientific">Macrosiphum euphorbiae</name>
    <name type="common">potato aphid</name>
    <dbReference type="NCBI Taxonomy" id="13131"/>
    <lineage>
        <taxon>Eukaryota</taxon>
        <taxon>Metazoa</taxon>
        <taxon>Ecdysozoa</taxon>
        <taxon>Arthropoda</taxon>
        <taxon>Hexapoda</taxon>
        <taxon>Insecta</taxon>
        <taxon>Pterygota</taxon>
        <taxon>Neoptera</taxon>
        <taxon>Paraneoptera</taxon>
        <taxon>Hemiptera</taxon>
        <taxon>Sternorrhyncha</taxon>
        <taxon>Aphidomorpha</taxon>
        <taxon>Aphidoidea</taxon>
        <taxon>Aphididae</taxon>
        <taxon>Macrosiphini</taxon>
        <taxon>Macrosiphum</taxon>
    </lineage>
</organism>
<accession>A0AAV0Y6B9</accession>
<dbReference type="PANTHER" id="PTHR46289:SF14">
    <property type="entry name" value="DUF4371 DOMAIN-CONTAINING PROTEIN"/>
    <property type="match status" value="1"/>
</dbReference>
<comment type="caution">
    <text evidence="2">The sequence shown here is derived from an EMBL/GenBank/DDBJ whole genome shotgun (WGS) entry which is preliminary data.</text>
</comment>
<evidence type="ECO:0000313" key="1">
    <source>
        <dbReference type="EMBL" id="CAI6376442.1"/>
    </source>
</evidence>
<reference evidence="2 3" key="1">
    <citation type="submission" date="2023-01" db="EMBL/GenBank/DDBJ databases">
        <authorList>
            <person name="Whitehead M."/>
        </authorList>
    </citation>
    <scope>NUCLEOTIDE SEQUENCE [LARGE SCALE GENOMIC DNA]</scope>
</reference>
<name>A0AAV0Y6B9_9HEMI</name>
<protein>
    <submittedName>
        <fullName evidence="2">Uncharacterized protein</fullName>
    </submittedName>
</protein>